<evidence type="ECO:0000256" key="5">
    <source>
        <dbReference type="ARBA" id="ARBA00022989"/>
    </source>
</evidence>
<protein>
    <submittedName>
        <fullName evidence="9">Sulfatase-like hydrolase/transferase</fullName>
    </submittedName>
</protein>
<dbReference type="CDD" id="cd16015">
    <property type="entry name" value="LTA_synthase"/>
    <property type="match status" value="1"/>
</dbReference>
<dbReference type="Proteomes" id="UP000823634">
    <property type="component" value="Unassembled WGS sequence"/>
</dbReference>
<comment type="caution">
    <text evidence="9">The sequence shown here is derived from an EMBL/GenBank/DDBJ whole genome shotgun (WGS) entry which is preliminary data.</text>
</comment>
<dbReference type="GO" id="GO:0005886">
    <property type="term" value="C:plasma membrane"/>
    <property type="evidence" value="ECO:0007669"/>
    <property type="project" value="UniProtKB-SubCell"/>
</dbReference>
<dbReference type="AlphaFoldDB" id="A0A9D9DFI4"/>
<keyword evidence="6 7" id="KW-0472">Membrane</keyword>
<gene>
    <name evidence="9" type="ORF">IAC61_01765</name>
</gene>
<name>A0A9D9DFI4_9FIRM</name>
<feature type="transmembrane region" description="Helical" evidence="7">
    <location>
        <begin position="71"/>
        <end position="95"/>
    </location>
</feature>
<feature type="transmembrane region" description="Helical" evidence="7">
    <location>
        <begin position="107"/>
        <end position="124"/>
    </location>
</feature>
<dbReference type="SUPFAM" id="SSF53649">
    <property type="entry name" value="Alkaline phosphatase-like"/>
    <property type="match status" value="1"/>
</dbReference>
<evidence type="ECO:0000313" key="10">
    <source>
        <dbReference type="Proteomes" id="UP000823634"/>
    </source>
</evidence>
<organism evidence="9 10">
    <name type="scientific">Candidatus Alloenteromonas pullistercoris</name>
    <dbReference type="NCBI Taxonomy" id="2840785"/>
    <lineage>
        <taxon>Bacteria</taxon>
        <taxon>Bacillati</taxon>
        <taxon>Bacillota</taxon>
        <taxon>Bacillota incertae sedis</taxon>
        <taxon>Candidatus Alloenteromonas</taxon>
    </lineage>
</organism>
<comment type="pathway">
    <text evidence="2">Cell wall biogenesis; lipoteichoic acid biosynthesis.</text>
</comment>
<evidence type="ECO:0000256" key="1">
    <source>
        <dbReference type="ARBA" id="ARBA00004651"/>
    </source>
</evidence>
<proteinExistence type="predicted"/>
<dbReference type="InterPro" id="IPR000917">
    <property type="entry name" value="Sulfatase_N"/>
</dbReference>
<dbReference type="Gene3D" id="3.40.720.10">
    <property type="entry name" value="Alkaline Phosphatase, subunit A"/>
    <property type="match status" value="1"/>
</dbReference>
<evidence type="ECO:0000256" key="7">
    <source>
        <dbReference type="SAM" id="Phobius"/>
    </source>
</evidence>
<keyword evidence="9" id="KW-0378">Hydrolase</keyword>
<accession>A0A9D9DFI4</accession>
<evidence type="ECO:0000256" key="3">
    <source>
        <dbReference type="ARBA" id="ARBA00022475"/>
    </source>
</evidence>
<reference evidence="9" key="2">
    <citation type="journal article" date="2021" name="PeerJ">
        <title>Extensive microbial diversity within the chicken gut microbiome revealed by metagenomics and culture.</title>
        <authorList>
            <person name="Gilroy R."/>
            <person name="Ravi A."/>
            <person name="Getino M."/>
            <person name="Pursley I."/>
            <person name="Horton D.L."/>
            <person name="Alikhan N.F."/>
            <person name="Baker D."/>
            <person name="Gharbi K."/>
            <person name="Hall N."/>
            <person name="Watson M."/>
            <person name="Adriaenssens E.M."/>
            <person name="Foster-Nyarko E."/>
            <person name="Jarju S."/>
            <person name="Secka A."/>
            <person name="Antonio M."/>
            <person name="Oren A."/>
            <person name="Chaudhuri R.R."/>
            <person name="La Ragione R."/>
            <person name="Hildebrand F."/>
            <person name="Pallen M.J."/>
        </authorList>
    </citation>
    <scope>NUCLEOTIDE SEQUENCE</scope>
    <source>
        <strain evidence="9">17113</strain>
    </source>
</reference>
<sequence length="633" mass="71220">METKEKSEIAEGERKANVKKKVRAGVLIFFAIGFLFLTCTVIWCMTSFPYVSIPEMLSTVKNLGGAPSINFLLFVLEAIIPTAVIVGIAVGLYFIFRHYKFKWRRRMPLACFLLSLIAVIPSMACFCDYVDLSHFVTTAFASSSFIDEHYVSPSSVSIVNAHPEKKKTNLIFLILESMETTYSSKEYGGYFEENFIPELSQLANEYEDFGDSITAINGAHCLEYSTWTMAAIFSHYSGLPYKTPFADSNMNEQEYFFPGVYNLGDFLHNEGYDQYFFCGSDAVFGGRRAFFEEHGSFSFRDFPYYNSLPASDPNHVENDGFWGYQDYHLFDYVKDELAVLSDNYVEKGTPFNVTALTVDTHFSGNSVADDGNPCPYCDQEMVEENQYGACIRCSSKQVSDFADWYFESGEIPEEVSGNTALVIVGDHVTMSGSWLNDAIDDGFDRRTYYCFESPYAEREGREKREYCAYDTFPTTIAALGYEIEGDRLGLGTNLYSEKETLIEEYGLETVELEIEKKSETMQRLFEFDPLNLDYLNAKGLCPKADVSLDMENGEVTISDIQTKEGFLEGFDGACLYLDSPSNSSRLEFEDKGDHYALSLPLSSLTPGQYSGKACLIGSESGNLYKVGSVSFSI</sequence>
<comment type="subcellular location">
    <subcellularLocation>
        <location evidence="1">Cell membrane</location>
        <topology evidence="1">Multi-pass membrane protein</topology>
    </subcellularLocation>
</comment>
<evidence type="ECO:0000256" key="4">
    <source>
        <dbReference type="ARBA" id="ARBA00022692"/>
    </source>
</evidence>
<keyword evidence="5 7" id="KW-1133">Transmembrane helix</keyword>
<dbReference type="InterPro" id="IPR050448">
    <property type="entry name" value="OpgB/LTA_synthase_biosynth"/>
</dbReference>
<dbReference type="Pfam" id="PF00884">
    <property type="entry name" value="Sulfatase"/>
    <property type="match status" value="1"/>
</dbReference>
<feature type="transmembrane region" description="Helical" evidence="7">
    <location>
        <begin position="24"/>
        <end position="51"/>
    </location>
</feature>
<evidence type="ECO:0000256" key="2">
    <source>
        <dbReference type="ARBA" id="ARBA00004936"/>
    </source>
</evidence>
<keyword evidence="4 7" id="KW-0812">Transmembrane</keyword>
<dbReference type="EMBL" id="JADINA010000012">
    <property type="protein sequence ID" value="MBO8426030.1"/>
    <property type="molecule type" value="Genomic_DNA"/>
</dbReference>
<reference evidence="9" key="1">
    <citation type="submission" date="2020-10" db="EMBL/GenBank/DDBJ databases">
        <authorList>
            <person name="Gilroy R."/>
        </authorList>
    </citation>
    <scope>NUCLEOTIDE SEQUENCE</scope>
    <source>
        <strain evidence="9">17113</strain>
    </source>
</reference>
<dbReference type="GO" id="GO:0016787">
    <property type="term" value="F:hydrolase activity"/>
    <property type="evidence" value="ECO:0007669"/>
    <property type="project" value="UniProtKB-KW"/>
</dbReference>
<evidence type="ECO:0000313" key="9">
    <source>
        <dbReference type="EMBL" id="MBO8426030.1"/>
    </source>
</evidence>
<evidence type="ECO:0000256" key="6">
    <source>
        <dbReference type="ARBA" id="ARBA00023136"/>
    </source>
</evidence>
<dbReference type="PANTHER" id="PTHR47371:SF3">
    <property type="entry name" value="PHOSPHOGLYCEROL TRANSFERASE I"/>
    <property type="match status" value="1"/>
</dbReference>
<feature type="domain" description="Sulfatase N-terminal" evidence="8">
    <location>
        <begin position="169"/>
        <end position="433"/>
    </location>
</feature>
<dbReference type="InterPro" id="IPR017850">
    <property type="entry name" value="Alkaline_phosphatase_core_sf"/>
</dbReference>
<keyword evidence="3" id="KW-1003">Cell membrane</keyword>
<dbReference type="PANTHER" id="PTHR47371">
    <property type="entry name" value="LIPOTEICHOIC ACID SYNTHASE"/>
    <property type="match status" value="1"/>
</dbReference>
<evidence type="ECO:0000259" key="8">
    <source>
        <dbReference type="Pfam" id="PF00884"/>
    </source>
</evidence>